<feature type="transmembrane region" description="Helical" evidence="1">
    <location>
        <begin position="20"/>
        <end position="36"/>
    </location>
</feature>
<feature type="domain" description="2TM" evidence="2">
    <location>
        <begin position="8"/>
        <end position="92"/>
    </location>
</feature>
<keyword evidence="1" id="KW-0812">Transmembrane</keyword>
<evidence type="ECO:0000259" key="2">
    <source>
        <dbReference type="Pfam" id="PF13239"/>
    </source>
</evidence>
<dbReference type="RefSeq" id="WP_121068667.1">
    <property type="nucleotide sequence ID" value="NZ_RBIQ01000010.1"/>
</dbReference>
<evidence type="ECO:0000313" key="3">
    <source>
        <dbReference type="EMBL" id="RKR07894.1"/>
    </source>
</evidence>
<dbReference type="OrthoDB" id="1495672at2"/>
<keyword evidence="1" id="KW-0472">Membrane</keyword>
<proteinExistence type="predicted"/>
<dbReference type="InterPro" id="IPR025698">
    <property type="entry name" value="2TM_dom"/>
</dbReference>
<gene>
    <name evidence="3" type="ORF">CLV91_2655</name>
</gene>
<accession>A0A495DTE7</accession>
<evidence type="ECO:0000313" key="4">
    <source>
        <dbReference type="Proteomes" id="UP000269412"/>
    </source>
</evidence>
<dbReference type="AlphaFoldDB" id="A0A495DTE7"/>
<sequence>MENQKLQLAKKKVKAVKHWYIFIAFSIVGTICMIFFKRYLVTIGTPGMWSWLVMIGPVIWWSIVLFKGLIIHDKFPKFFKTWEERQIKKFMEEEEIKSKKFR</sequence>
<keyword evidence="1" id="KW-1133">Transmembrane helix</keyword>
<organism evidence="3 4">
    <name type="scientific">Maribacter vaceletii</name>
    <dbReference type="NCBI Taxonomy" id="1206816"/>
    <lineage>
        <taxon>Bacteria</taxon>
        <taxon>Pseudomonadati</taxon>
        <taxon>Bacteroidota</taxon>
        <taxon>Flavobacteriia</taxon>
        <taxon>Flavobacteriales</taxon>
        <taxon>Flavobacteriaceae</taxon>
        <taxon>Maribacter</taxon>
    </lineage>
</organism>
<dbReference type="Proteomes" id="UP000269412">
    <property type="component" value="Unassembled WGS sequence"/>
</dbReference>
<comment type="caution">
    <text evidence="3">The sequence shown here is derived from an EMBL/GenBank/DDBJ whole genome shotgun (WGS) entry which is preliminary data.</text>
</comment>
<protein>
    <submittedName>
        <fullName evidence="3">2TM domain-containing protein</fullName>
    </submittedName>
</protein>
<dbReference type="Pfam" id="PF13239">
    <property type="entry name" value="2TM"/>
    <property type="match status" value="1"/>
</dbReference>
<dbReference type="EMBL" id="RBIQ01000010">
    <property type="protein sequence ID" value="RKR07894.1"/>
    <property type="molecule type" value="Genomic_DNA"/>
</dbReference>
<feature type="transmembrane region" description="Helical" evidence="1">
    <location>
        <begin position="48"/>
        <end position="70"/>
    </location>
</feature>
<evidence type="ECO:0000256" key="1">
    <source>
        <dbReference type="SAM" id="Phobius"/>
    </source>
</evidence>
<reference evidence="3 4" key="1">
    <citation type="submission" date="2018-10" db="EMBL/GenBank/DDBJ databases">
        <title>Genomic Encyclopedia of Archaeal and Bacterial Type Strains, Phase II (KMG-II): from individual species to whole genera.</title>
        <authorList>
            <person name="Goeker M."/>
        </authorList>
    </citation>
    <scope>NUCLEOTIDE SEQUENCE [LARGE SCALE GENOMIC DNA]</scope>
    <source>
        <strain evidence="3 4">DSM 25230</strain>
    </source>
</reference>
<name>A0A495DTE7_9FLAO</name>
<keyword evidence="4" id="KW-1185">Reference proteome</keyword>